<keyword evidence="2 4" id="KW-0238">DNA-binding</keyword>
<dbReference type="InterPro" id="IPR001647">
    <property type="entry name" value="HTH_TetR"/>
</dbReference>
<evidence type="ECO:0000256" key="4">
    <source>
        <dbReference type="PROSITE-ProRule" id="PRU00335"/>
    </source>
</evidence>
<dbReference type="PANTHER" id="PTHR47506">
    <property type="entry name" value="TRANSCRIPTIONAL REGULATORY PROTEIN"/>
    <property type="match status" value="1"/>
</dbReference>
<dbReference type="PROSITE" id="PS50977">
    <property type="entry name" value="HTH_TETR_2"/>
    <property type="match status" value="1"/>
</dbReference>
<gene>
    <name evidence="6" type="ORF">JF888_13450</name>
</gene>
<organism evidence="6 7">
    <name type="scientific">Candidatus Dormiibacter inghamiae</name>
    <dbReference type="NCBI Taxonomy" id="3127013"/>
    <lineage>
        <taxon>Bacteria</taxon>
        <taxon>Bacillati</taxon>
        <taxon>Candidatus Dormiibacterota</taxon>
        <taxon>Candidatus Dormibacteria</taxon>
        <taxon>Candidatus Dormibacterales</taxon>
        <taxon>Candidatus Dormibacteraceae</taxon>
        <taxon>Candidatus Dormiibacter</taxon>
    </lineage>
</organism>
<dbReference type="PRINTS" id="PR00455">
    <property type="entry name" value="HTHTETR"/>
</dbReference>
<dbReference type="Proteomes" id="UP000620075">
    <property type="component" value="Unassembled WGS sequence"/>
</dbReference>
<feature type="DNA-binding region" description="H-T-H motif" evidence="4">
    <location>
        <begin position="34"/>
        <end position="53"/>
    </location>
</feature>
<dbReference type="GO" id="GO:0003677">
    <property type="term" value="F:DNA binding"/>
    <property type="evidence" value="ECO:0007669"/>
    <property type="project" value="UniProtKB-UniRule"/>
</dbReference>
<evidence type="ECO:0000256" key="3">
    <source>
        <dbReference type="ARBA" id="ARBA00023163"/>
    </source>
</evidence>
<keyword evidence="3" id="KW-0804">Transcription</keyword>
<name>A0A934KJZ5_9BACT</name>
<dbReference type="Gene3D" id="1.10.357.10">
    <property type="entry name" value="Tetracycline Repressor, domain 2"/>
    <property type="match status" value="1"/>
</dbReference>
<sequence>MPRTVNVEVHKVRRDAFLDVAQRLIQTKGYERMSIQDVLDDLETSRGALYHYFDSKQALLEGVVERFADGAMAAVAPILTDPHLPALRRLERVFGSIAQFKAEQKELVLAILEVWNSDGNALVRERLRRLTASRMGPILSLVIRQGIDEGLVTSRSPDETARVIFFLLQGYQELASEHFLARQAGTITFAAVERTHAAFTEAFERILGIPPGSVTLADEATLRFWFG</sequence>
<dbReference type="SUPFAM" id="SSF48498">
    <property type="entry name" value="Tetracyclin repressor-like, C-terminal domain"/>
    <property type="match status" value="1"/>
</dbReference>
<dbReference type="PANTHER" id="PTHR47506:SF1">
    <property type="entry name" value="HTH-TYPE TRANSCRIPTIONAL REGULATOR YJDC"/>
    <property type="match status" value="1"/>
</dbReference>
<dbReference type="InterPro" id="IPR036271">
    <property type="entry name" value="Tet_transcr_reg_TetR-rel_C_sf"/>
</dbReference>
<evidence type="ECO:0000256" key="1">
    <source>
        <dbReference type="ARBA" id="ARBA00023015"/>
    </source>
</evidence>
<proteinExistence type="predicted"/>
<keyword evidence="1" id="KW-0805">Transcription regulation</keyword>
<dbReference type="SUPFAM" id="SSF46689">
    <property type="entry name" value="Homeodomain-like"/>
    <property type="match status" value="1"/>
</dbReference>
<evidence type="ECO:0000313" key="7">
    <source>
        <dbReference type="Proteomes" id="UP000620075"/>
    </source>
</evidence>
<feature type="domain" description="HTH tetR-type" evidence="5">
    <location>
        <begin position="11"/>
        <end position="71"/>
    </location>
</feature>
<protein>
    <submittedName>
        <fullName evidence="6">TetR/AcrR family transcriptional regulator</fullName>
    </submittedName>
</protein>
<dbReference type="EMBL" id="JAEKNQ010000054">
    <property type="protein sequence ID" value="MBJ7604178.1"/>
    <property type="molecule type" value="Genomic_DNA"/>
</dbReference>
<dbReference type="Pfam" id="PF00440">
    <property type="entry name" value="TetR_N"/>
    <property type="match status" value="1"/>
</dbReference>
<evidence type="ECO:0000256" key="2">
    <source>
        <dbReference type="ARBA" id="ARBA00023125"/>
    </source>
</evidence>
<dbReference type="AlphaFoldDB" id="A0A934KJZ5"/>
<accession>A0A934KJZ5</accession>
<evidence type="ECO:0000259" key="5">
    <source>
        <dbReference type="PROSITE" id="PS50977"/>
    </source>
</evidence>
<comment type="caution">
    <text evidence="6">The sequence shown here is derived from an EMBL/GenBank/DDBJ whole genome shotgun (WGS) entry which is preliminary data.</text>
</comment>
<evidence type="ECO:0000313" key="6">
    <source>
        <dbReference type="EMBL" id="MBJ7604178.1"/>
    </source>
</evidence>
<reference evidence="6 7" key="1">
    <citation type="submission" date="2020-10" db="EMBL/GenBank/DDBJ databases">
        <title>Ca. Dormibacterota MAGs.</title>
        <authorList>
            <person name="Montgomery K."/>
        </authorList>
    </citation>
    <scope>NUCLEOTIDE SEQUENCE [LARGE SCALE GENOMIC DNA]</scope>
    <source>
        <strain evidence="6">SC8811_S16_3</strain>
    </source>
</reference>
<dbReference type="InterPro" id="IPR009057">
    <property type="entry name" value="Homeodomain-like_sf"/>
</dbReference>
<dbReference type="RefSeq" id="WP_338181372.1">
    <property type="nucleotide sequence ID" value="NZ_JAEKNQ010000054.1"/>
</dbReference>